<evidence type="ECO:0000313" key="1">
    <source>
        <dbReference type="EMBL" id="MFC4665586.1"/>
    </source>
</evidence>
<dbReference type="Proteomes" id="UP001596020">
    <property type="component" value="Unassembled WGS sequence"/>
</dbReference>
<dbReference type="Pfam" id="PF13692">
    <property type="entry name" value="Glyco_trans_1_4"/>
    <property type="match status" value="1"/>
</dbReference>
<dbReference type="PANTHER" id="PTHR12526">
    <property type="entry name" value="GLYCOSYLTRANSFERASE"/>
    <property type="match status" value="1"/>
</dbReference>
<evidence type="ECO:0000313" key="2">
    <source>
        <dbReference type="Proteomes" id="UP001596020"/>
    </source>
</evidence>
<name>A0ABV9K6X6_9PORP</name>
<protein>
    <submittedName>
        <fullName evidence="1">Glycosyltransferase</fullName>
        <ecNumber evidence="1">2.4.-.-</ecNumber>
    </submittedName>
</protein>
<accession>A0ABV9K6X6</accession>
<proteinExistence type="predicted"/>
<sequence length="442" mass="50079">MKEHNIKVLIVSTSDAVGGAAVAAQRLLHSLNNSKGVDAKMLVATGQPNEHIKVLTESLGKKLLYKCAFLAERLQIFTHNKWDRSKLFHVSTAGFGLDIQDHPWVKWADVIHFHWINQGFLSLRGIEKIASLHKPIVWTLHDLWPATSICHHPRECERYTLNAPCGICPQINSTKQKDLSGIVASEKIKLYSKLNLHIVGCSEWIMKEAQKSSLLRNASFYNVPNPIDVDLFAPMSRLAARRQLGIREEGFYIMFGAVRADDYRKGIDELAKMLHSLYRSHPEIREDFHLIIFGNMSQEAKDKLPPFDVHYLGYVTDKRLMAKAYNAADLFVTTSLEENLPNTIMESLSCGTPCVGFDVGGIPEMISSEDLGHVSPLKDVENMKDFILQYYFEEKNNYPKNSTEDQSLSIARNCCRCTVLGKYDSPIVAQRYQSIYLESLKC</sequence>
<dbReference type="Gene3D" id="3.40.50.2000">
    <property type="entry name" value="Glycogen Phosphorylase B"/>
    <property type="match status" value="2"/>
</dbReference>
<dbReference type="RefSeq" id="WP_380077861.1">
    <property type="nucleotide sequence ID" value="NZ_JBHSGO010000049.1"/>
</dbReference>
<keyword evidence="2" id="KW-1185">Reference proteome</keyword>
<dbReference type="EC" id="2.4.-.-" evidence="1"/>
<gene>
    <name evidence="1" type="ORF">ACFO3G_02995</name>
</gene>
<dbReference type="EMBL" id="JBHSGO010000049">
    <property type="protein sequence ID" value="MFC4665586.1"/>
    <property type="molecule type" value="Genomic_DNA"/>
</dbReference>
<reference evidence="2" key="1">
    <citation type="journal article" date="2019" name="Int. J. Syst. Evol. Microbiol.">
        <title>The Global Catalogue of Microorganisms (GCM) 10K type strain sequencing project: providing services to taxonomists for standard genome sequencing and annotation.</title>
        <authorList>
            <consortium name="The Broad Institute Genomics Platform"/>
            <consortium name="The Broad Institute Genome Sequencing Center for Infectious Disease"/>
            <person name="Wu L."/>
            <person name="Ma J."/>
        </authorList>
    </citation>
    <scope>NUCLEOTIDE SEQUENCE [LARGE SCALE GENOMIC DNA]</scope>
    <source>
        <strain evidence="2">CGMCC 4.7357</strain>
    </source>
</reference>
<dbReference type="GO" id="GO:0016757">
    <property type="term" value="F:glycosyltransferase activity"/>
    <property type="evidence" value="ECO:0007669"/>
    <property type="project" value="UniProtKB-KW"/>
</dbReference>
<organism evidence="1 2">
    <name type="scientific">Falsiporphyromonas endometrii</name>
    <dbReference type="NCBI Taxonomy" id="1387297"/>
    <lineage>
        <taxon>Bacteria</taxon>
        <taxon>Pseudomonadati</taxon>
        <taxon>Bacteroidota</taxon>
        <taxon>Bacteroidia</taxon>
        <taxon>Bacteroidales</taxon>
        <taxon>Porphyromonadaceae</taxon>
        <taxon>Falsiporphyromonas</taxon>
    </lineage>
</organism>
<keyword evidence="1" id="KW-0328">Glycosyltransferase</keyword>
<comment type="caution">
    <text evidence="1">The sequence shown here is derived from an EMBL/GenBank/DDBJ whole genome shotgun (WGS) entry which is preliminary data.</text>
</comment>
<dbReference type="SUPFAM" id="SSF53756">
    <property type="entry name" value="UDP-Glycosyltransferase/glycogen phosphorylase"/>
    <property type="match status" value="1"/>
</dbReference>
<dbReference type="PANTHER" id="PTHR12526:SF637">
    <property type="entry name" value="GLYCOSYLTRANSFERASE EPSF-RELATED"/>
    <property type="match status" value="1"/>
</dbReference>
<keyword evidence="1" id="KW-0808">Transferase</keyword>